<keyword evidence="6" id="KW-0114">cAMP</keyword>
<keyword evidence="10" id="KW-1185">Reference proteome</keyword>
<dbReference type="PIRSF" id="PIRSF000548">
    <property type="entry name" value="PK_regulatory"/>
    <property type="match status" value="1"/>
</dbReference>
<dbReference type="PROSITE" id="PS00889">
    <property type="entry name" value="CNMP_BINDING_2"/>
    <property type="match status" value="2"/>
</dbReference>
<feature type="domain" description="Cyclic nucleotide-binding" evidence="8">
    <location>
        <begin position="306"/>
        <end position="428"/>
    </location>
</feature>
<comment type="similarity">
    <text evidence="1">Belongs to the cAMP-dependent kinase regulatory chain family.</text>
</comment>
<sequence>MSDRSQLVNRSAQEHLMYIQEKVNPVLEALVTAVLLERPDDPSFFMLRWLCEQTKSLDGAEQGQRTSTAEEIETVQTEIKRLQERKSELLAILGGFEDSGLASGMDVKSERSTKANEESEEEEEEDEDEVDDLPENLKPIRPRQSVSAEAYGAWNQKCAFNAPVYEKSDDQKARIEKCLAPNFLFQALEKKDLATIILAFQEKVVEPGETVIQEGEDGQSMFLIEEGVTECFKKQNDEQKLVKTCVAGDIFGELALLYNCPRAATVVCKDKATLWELDRETFNNIVKDAAAGRRETLSHFLKEVPLFSSIDEYELMTIADAMKVLVLEEGTEIIKQGDSGDCFFIVMEGECVAMKAFVEGQEPQKVMTHKLGDYFGELSLISNAPRAASVVASTPNVQLMSMDRKTFKRLMGPIVDILRREAVRYDAPA</sequence>
<dbReference type="Proteomes" id="UP001642484">
    <property type="component" value="Unassembled WGS sequence"/>
</dbReference>
<name>A0ABP0SWW6_9DINO</name>
<dbReference type="PRINTS" id="PR00103">
    <property type="entry name" value="CAMPKINASE"/>
</dbReference>
<keyword evidence="2" id="KW-0597">Phosphoprotein</keyword>
<feature type="domain" description="Cyclic nucleotide-binding" evidence="8">
    <location>
        <begin position="184"/>
        <end position="303"/>
    </location>
</feature>
<dbReference type="PROSITE" id="PS00888">
    <property type="entry name" value="CNMP_BINDING_1"/>
    <property type="match status" value="2"/>
</dbReference>
<dbReference type="InterPro" id="IPR018490">
    <property type="entry name" value="cNMP-bd_dom_sf"/>
</dbReference>
<dbReference type="CDD" id="cd00038">
    <property type="entry name" value="CAP_ED"/>
    <property type="match status" value="2"/>
</dbReference>
<evidence type="ECO:0000256" key="1">
    <source>
        <dbReference type="ARBA" id="ARBA00005753"/>
    </source>
</evidence>
<dbReference type="PANTHER" id="PTHR11635:SF152">
    <property type="entry name" value="CAMP-DEPENDENT PROTEIN KINASE TYPE I REGULATORY SUBUNIT-RELATED"/>
    <property type="match status" value="1"/>
</dbReference>
<evidence type="ECO:0000313" key="9">
    <source>
        <dbReference type="EMBL" id="CAK9116950.1"/>
    </source>
</evidence>
<dbReference type="CDD" id="cd22964">
    <property type="entry name" value="DD_CrRSP_unchar"/>
    <property type="match status" value="1"/>
</dbReference>
<evidence type="ECO:0000256" key="6">
    <source>
        <dbReference type="ARBA" id="ARBA00023149"/>
    </source>
</evidence>
<evidence type="ECO:0000256" key="7">
    <source>
        <dbReference type="SAM" id="MobiDB-lite"/>
    </source>
</evidence>
<dbReference type="InterPro" id="IPR018488">
    <property type="entry name" value="cNMP-bd_CS"/>
</dbReference>
<dbReference type="EMBL" id="CAXAMN010028561">
    <property type="protein sequence ID" value="CAK9116950.1"/>
    <property type="molecule type" value="Genomic_DNA"/>
</dbReference>
<feature type="compositionally biased region" description="Basic and acidic residues" evidence="7">
    <location>
        <begin position="107"/>
        <end position="117"/>
    </location>
</feature>
<keyword evidence="3" id="KW-0116">cAMP-binding</keyword>
<dbReference type="PANTHER" id="PTHR11635">
    <property type="entry name" value="CAMP-DEPENDENT PROTEIN KINASE REGULATORY CHAIN"/>
    <property type="match status" value="1"/>
</dbReference>
<dbReference type="InterPro" id="IPR012198">
    <property type="entry name" value="cAMP_dep_PK_reg_su"/>
</dbReference>
<dbReference type="PROSITE" id="PS50042">
    <property type="entry name" value="CNMP_BINDING_3"/>
    <property type="match status" value="2"/>
</dbReference>
<dbReference type="InterPro" id="IPR050503">
    <property type="entry name" value="cAMP-dep_PK_reg_su-like"/>
</dbReference>
<dbReference type="InterPro" id="IPR000595">
    <property type="entry name" value="cNMP-bd_dom"/>
</dbReference>
<protein>
    <recommendedName>
        <fullName evidence="8">Cyclic nucleotide-binding domain-containing protein</fullName>
    </recommendedName>
</protein>
<gene>
    <name evidence="9" type="ORF">CCMP2556_LOCUS54404</name>
</gene>
<evidence type="ECO:0000259" key="8">
    <source>
        <dbReference type="PROSITE" id="PS50042"/>
    </source>
</evidence>
<evidence type="ECO:0000256" key="4">
    <source>
        <dbReference type="ARBA" id="ARBA00022737"/>
    </source>
</evidence>
<keyword evidence="4" id="KW-0677">Repeat</keyword>
<dbReference type="SUPFAM" id="SSF51206">
    <property type="entry name" value="cAMP-binding domain-like"/>
    <property type="match status" value="2"/>
</dbReference>
<dbReference type="Gene3D" id="2.60.120.10">
    <property type="entry name" value="Jelly Rolls"/>
    <property type="match status" value="2"/>
</dbReference>
<accession>A0ABP0SWW6</accession>
<dbReference type="InterPro" id="IPR014710">
    <property type="entry name" value="RmlC-like_jellyroll"/>
</dbReference>
<feature type="compositionally biased region" description="Acidic residues" evidence="7">
    <location>
        <begin position="118"/>
        <end position="134"/>
    </location>
</feature>
<dbReference type="SMART" id="SM00100">
    <property type="entry name" value="cNMP"/>
    <property type="match status" value="2"/>
</dbReference>
<proteinExistence type="inferred from homology"/>
<evidence type="ECO:0000256" key="5">
    <source>
        <dbReference type="ARBA" id="ARBA00022741"/>
    </source>
</evidence>
<evidence type="ECO:0000313" key="10">
    <source>
        <dbReference type="Proteomes" id="UP001642484"/>
    </source>
</evidence>
<dbReference type="Pfam" id="PF00027">
    <property type="entry name" value="cNMP_binding"/>
    <property type="match status" value="2"/>
</dbReference>
<comment type="caution">
    <text evidence="9">The sequence shown here is derived from an EMBL/GenBank/DDBJ whole genome shotgun (WGS) entry which is preliminary data.</text>
</comment>
<evidence type="ECO:0000256" key="3">
    <source>
        <dbReference type="ARBA" id="ARBA00022566"/>
    </source>
</evidence>
<feature type="region of interest" description="Disordered" evidence="7">
    <location>
        <begin position="103"/>
        <end position="137"/>
    </location>
</feature>
<keyword evidence="5" id="KW-0547">Nucleotide-binding</keyword>
<evidence type="ECO:0000256" key="2">
    <source>
        <dbReference type="ARBA" id="ARBA00022553"/>
    </source>
</evidence>
<reference evidence="9 10" key="1">
    <citation type="submission" date="2024-02" db="EMBL/GenBank/DDBJ databases">
        <authorList>
            <person name="Chen Y."/>
            <person name="Shah S."/>
            <person name="Dougan E. K."/>
            <person name="Thang M."/>
            <person name="Chan C."/>
        </authorList>
    </citation>
    <scope>NUCLEOTIDE SEQUENCE [LARGE SCALE GENOMIC DNA]</scope>
</reference>
<organism evidence="9 10">
    <name type="scientific">Durusdinium trenchii</name>
    <dbReference type="NCBI Taxonomy" id="1381693"/>
    <lineage>
        <taxon>Eukaryota</taxon>
        <taxon>Sar</taxon>
        <taxon>Alveolata</taxon>
        <taxon>Dinophyceae</taxon>
        <taxon>Suessiales</taxon>
        <taxon>Symbiodiniaceae</taxon>
        <taxon>Durusdinium</taxon>
    </lineage>
</organism>